<dbReference type="STRING" id="1993.SAMN04489713_10723"/>
<dbReference type="PANTHER" id="PTHR46696:SF1">
    <property type="entry name" value="CYTOCHROME P450 YJIB-RELATED"/>
    <property type="match status" value="1"/>
</dbReference>
<dbReference type="SUPFAM" id="SSF48264">
    <property type="entry name" value="Cytochrome P450"/>
    <property type="match status" value="1"/>
</dbReference>
<organism evidence="2 3">
    <name type="scientific">Actinomadura madurae</name>
    <dbReference type="NCBI Taxonomy" id="1993"/>
    <lineage>
        <taxon>Bacteria</taxon>
        <taxon>Bacillati</taxon>
        <taxon>Actinomycetota</taxon>
        <taxon>Actinomycetes</taxon>
        <taxon>Streptosporangiales</taxon>
        <taxon>Thermomonosporaceae</taxon>
        <taxon>Actinomadura</taxon>
    </lineage>
</organism>
<gene>
    <name evidence="2" type="ORF">SAMN04489713_10723</name>
</gene>
<dbReference type="InterPro" id="IPR001128">
    <property type="entry name" value="Cyt_P450"/>
</dbReference>
<accession>A0A1I5I0L3</accession>
<evidence type="ECO:0000313" key="3">
    <source>
        <dbReference type="Proteomes" id="UP000183413"/>
    </source>
</evidence>
<dbReference type="RefSeq" id="WP_075021870.1">
    <property type="nucleotide sequence ID" value="NZ_FOVH01000007.1"/>
</dbReference>
<dbReference type="Proteomes" id="UP000183413">
    <property type="component" value="Unassembled WGS sequence"/>
</dbReference>
<dbReference type="InterPro" id="IPR036396">
    <property type="entry name" value="Cyt_P450_sf"/>
</dbReference>
<comment type="similarity">
    <text evidence="1">Belongs to the cytochrome P450 family.</text>
</comment>
<evidence type="ECO:0000313" key="2">
    <source>
        <dbReference type="EMBL" id="SFO53581.1"/>
    </source>
</evidence>
<dbReference type="AlphaFoldDB" id="A0A1I5I0L3"/>
<evidence type="ECO:0000256" key="1">
    <source>
        <dbReference type="ARBA" id="ARBA00010617"/>
    </source>
</evidence>
<dbReference type="GO" id="GO:0016705">
    <property type="term" value="F:oxidoreductase activity, acting on paired donors, with incorporation or reduction of molecular oxygen"/>
    <property type="evidence" value="ECO:0007669"/>
    <property type="project" value="InterPro"/>
</dbReference>
<dbReference type="eggNOG" id="COG2124">
    <property type="taxonomic scope" value="Bacteria"/>
</dbReference>
<dbReference type="Gene3D" id="1.10.630.10">
    <property type="entry name" value="Cytochrome P450"/>
    <property type="match status" value="1"/>
</dbReference>
<dbReference type="GO" id="GO:0004497">
    <property type="term" value="F:monooxygenase activity"/>
    <property type="evidence" value="ECO:0007669"/>
    <property type="project" value="InterPro"/>
</dbReference>
<keyword evidence="3" id="KW-1185">Reference proteome</keyword>
<dbReference type="GO" id="GO:0020037">
    <property type="term" value="F:heme binding"/>
    <property type="evidence" value="ECO:0007669"/>
    <property type="project" value="InterPro"/>
</dbReference>
<proteinExistence type="inferred from homology"/>
<dbReference type="Pfam" id="PF00067">
    <property type="entry name" value="p450"/>
    <property type="match status" value="1"/>
</dbReference>
<dbReference type="EMBL" id="FOVH01000007">
    <property type="protein sequence ID" value="SFO53581.1"/>
    <property type="molecule type" value="Genomic_DNA"/>
</dbReference>
<dbReference type="GO" id="GO:0005506">
    <property type="term" value="F:iron ion binding"/>
    <property type="evidence" value="ECO:0007669"/>
    <property type="project" value="InterPro"/>
</dbReference>
<name>A0A1I5I0L3_9ACTN</name>
<dbReference type="InterPro" id="IPR002397">
    <property type="entry name" value="Cyt_P450_B"/>
</dbReference>
<reference evidence="2 3" key="1">
    <citation type="submission" date="2016-10" db="EMBL/GenBank/DDBJ databases">
        <authorList>
            <person name="de Groot N.N."/>
        </authorList>
    </citation>
    <scope>NUCLEOTIDE SEQUENCE [LARGE SCALE GENOMIC DNA]</scope>
    <source>
        <strain evidence="2 3">DSM 43067</strain>
    </source>
</reference>
<sequence>MTATLPELDLDPFSDEVLRDPGDYHRAVREAAPVVRVQQSEGFDLVAVGRYATVRAIFDDPGMFLNSRGGGILDLKHDENFREPGLLQENDPPGHTAIKAVMTSVISPRNLRRMRRQFQVAADELVDRLLQKKTFDAQTDFAEAYPLKVIPDAIMGVREEGRENLLRYSKFLFENMGPLTPRAKQALAEMGDVQTAIAWVRESCMRENVHEGSFGAMIWEAVDRGELTDQQAPNLVRSLIGAGIDTTIHSLANTLHLLVEHQDQWALLRELPTRGKFAYDEAFRHTSTVRQIFRTPAADTDIGGVPVREGQKIMLVLGAANRDPDHWGPTVDRFDITRDAGGHVSLGRGIHQCVGAPIARMEADVLLSTFARRVKSVEFADTPRPMLNNFLRGWDTLPVTITPA</sequence>
<dbReference type="InParanoid" id="A0A1I5I0L3"/>
<dbReference type="PRINTS" id="PR00359">
    <property type="entry name" value="BP450"/>
</dbReference>
<dbReference type="PANTHER" id="PTHR46696">
    <property type="entry name" value="P450, PUTATIVE (EUROFUNG)-RELATED"/>
    <property type="match status" value="1"/>
</dbReference>
<protein>
    <submittedName>
        <fullName evidence="2">Cytochrome P450</fullName>
    </submittedName>
</protein>